<sequence>MTPQRYRRSAVACQNCRERKVRCSVSITGIPCAGCTQDRTECVVRERLRRRRQQTGSLAARRPPQETVQVDHPRAEPNSVPLSNPSASMDRESPDLVRQAPEAVQMGISGDGGTRSISERRNEVAERTGVEISSTVLGQDKKTGQVPFYTGESPGFASILDVCAQPNQTMPRHILLSPNIPASLSTQDREFLQHKVDVKVFFNSNQGTQTGEWNSLLLWSMFFAAANFVGESIWSLEGYSSRKEMKYAMFSRAKCMYDNGGEMDKVVLIQSALLMGFWHSKEDGHAQPWYWIQPRSIRSFLVAGVLSGAVFGGVVSSETAG</sequence>
<dbReference type="InterPro" id="IPR052761">
    <property type="entry name" value="Fungal_Detox/Toxin_TFs"/>
</dbReference>
<evidence type="ECO:0000256" key="1">
    <source>
        <dbReference type="ARBA" id="ARBA00023015"/>
    </source>
</evidence>
<dbReference type="PROSITE" id="PS00463">
    <property type="entry name" value="ZN2_CY6_FUNGAL_1"/>
    <property type="match status" value="1"/>
</dbReference>
<evidence type="ECO:0000256" key="3">
    <source>
        <dbReference type="ARBA" id="ARBA00023163"/>
    </source>
</evidence>
<dbReference type="GO" id="GO:0008270">
    <property type="term" value="F:zinc ion binding"/>
    <property type="evidence" value="ECO:0007669"/>
    <property type="project" value="InterPro"/>
</dbReference>
<protein>
    <recommendedName>
        <fullName evidence="6">Zn(2)-C6 fungal-type domain-containing protein</fullName>
    </recommendedName>
</protein>
<gene>
    <name evidence="7" type="ORF">PENNAL_c0098G10462</name>
</gene>
<name>A0A1V6XAS8_PENNA</name>
<dbReference type="PROSITE" id="PS50048">
    <property type="entry name" value="ZN2_CY6_FUNGAL_2"/>
    <property type="match status" value="1"/>
</dbReference>
<dbReference type="InterPro" id="IPR001138">
    <property type="entry name" value="Zn2Cys6_DnaBD"/>
</dbReference>
<keyword evidence="3" id="KW-0804">Transcription</keyword>
<dbReference type="Pfam" id="PF00172">
    <property type="entry name" value="Zn_clus"/>
    <property type="match status" value="1"/>
</dbReference>
<feature type="region of interest" description="Disordered" evidence="5">
    <location>
        <begin position="52"/>
        <end position="92"/>
    </location>
</feature>
<dbReference type="SMART" id="SM00066">
    <property type="entry name" value="GAL4"/>
    <property type="match status" value="1"/>
</dbReference>
<evidence type="ECO:0000259" key="6">
    <source>
        <dbReference type="PROSITE" id="PS50048"/>
    </source>
</evidence>
<keyword evidence="4" id="KW-0539">Nucleus</keyword>
<dbReference type="STRING" id="60175.A0A1V6XAS8"/>
<keyword evidence="1" id="KW-0805">Transcription regulation</keyword>
<dbReference type="EMBL" id="MOOB01000098">
    <property type="protein sequence ID" value="OQE72195.1"/>
    <property type="molecule type" value="Genomic_DNA"/>
</dbReference>
<dbReference type="Gene3D" id="4.10.240.10">
    <property type="entry name" value="Zn(2)-C6 fungal-type DNA-binding domain"/>
    <property type="match status" value="1"/>
</dbReference>
<keyword evidence="8" id="KW-1185">Reference proteome</keyword>
<reference evidence="8" key="1">
    <citation type="journal article" date="2017" name="Nat. Microbiol.">
        <title>Global analysis of biosynthetic gene clusters reveals vast potential of secondary metabolite production in Penicillium species.</title>
        <authorList>
            <person name="Nielsen J.C."/>
            <person name="Grijseels S."/>
            <person name="Prigent S."/>
            <person name="Ji B."/>
            <person name="Dainat J."/>
            <person name="Nielsen K.F."/>
            <person name="Frisvad J.C."/>
            <person name="Workman M."/>
            <person name="Nielsen J."/>
        </authorList>
    </citation>
    <scope>NUCLEOTIDE SEQUENCE [LARGE SCALE GENOMIC DNA]</scope>
    <source>
        <strain evidence="8">IBT 13039</strain>
    </source>
</reference>
<accession>A0A1V6XAS8</accession>
<evidence type="ECO:0000313" key="7">
    <source>
        <dbReference type="EMBL" id="OQE72195.1"/>
    </source>
</evidence>
<keyword evidence="2" id="KW-0238">DNA-binding</keyword>
<dbReference type="GO" id="GO:0000981">
    <property type="term" value="F:DNA-binding transcription factor activity, RNA polymerase II-specific"/>
    <property type="evidence" value="ECO:0007669"/>
    <property type="project" value="InterPro"/>
</dbReference>
<dbReference type="PANTHER" id="PTHR47425:SF3">
    <property type="entry name" value="ZN(II)2CYS6 TRANSCRIPTION FACTOR (EUROFUNG)"/>
    <property type="match status" value="1"/>
</dbReference>
<organism evidence="7 8">
    <name type="scientific">Penicillium nalgiovense</name>
    <dbReference type="NCBI Taxonomy" id="60175"/>
    <lineage>
        <taxon>Eukaryota</taxon>
        <taxon>Fungi</taxon>
        <taxon>Dikarya</taxon>
        <taxon>Ascomycota</taxon>
        <taxon>Pezizomycotina</taxon>
        <taxon>Eurotiomycetes</taxon>
        <taxon>Eurotiomycetidae</taxon>
        <taxon>Eurotiales</taxon>
        <taxon>Aspergillaceae</taxon>
        <taxon>Penicillium</taxon>
    </lineage>
</organism>
<feature type="domain" description="Zn(2)-C6 fungal-type" evidence="6">
    <location>
        <begin position="12"/>
        <end position="44"/>
    </location>
</feature>
<comment type="caution">
    <text evidence="7">The sequence shown here is derived from an EMBL/GenBank/DDBJ whole genome shotgun (WGS) entry which is preliminary data.</text>
</comment>
<dbReference type="AlphaFoldDB" id="A0A1V6XAS8"/>
<dbReference type="SUPFAM" id="SSF57701">
    <property type="entry name" value="Zn2/Cys6 DNA-binding domain"/>
    <property type="match status" value="1"/>
</dbReference>
<evidence type="ECO:0000256" key="5">
    <source>
        <dbReference type="SAM" id="MobiDB-lite"/>
    </source>
</evidence>
<dbReference type="GO" id="GO:0003677">
    <property type="term" value="F:DNA binding"/>
    <property type="evidence" value="ECO:0007669"/>
    <property type="project" value="UniProtKB-KW"/>
</dbReference>
<dbReference type="InterPro" id="IPR036864">
    <property type="entry name" value="Zn2-C6_fun-type_DNA-bd_sf"/>
</dbReference>
<proteinExistence type="predicted"/>
<evidence type="ECO:0000313" key="8">
    <source>
        <dbReference type="Proteomes" id="UP000191691"/>
    </source>
</evidence>
<evidence type="ECO:0000256" key="4">
    <source>
        <dbReference type="ARBA" id="ARBA00023242"/>
    </source>
</evidence>
<evidence type="ECO:0000256" key="2">
    <source>
        <dbReference type="ARBA" id="ARBA00023125"/>
    </source>
</evidence>
<dbReference type="PANTHER" id="PTHR47425">
    <property type="entry name" value="FARB-RELATED"/>
    <property type="match status" value="1"/>
</dbReference>
<dbReference type="CDD" id="cd00067">
    <property type="entry name" value="GAL4"/>
    <property type="match status" value="1"/>
</dbReference>
<dbReference type="OMA" id="QWHASNT"/>
<dbReference type="Proteomes" id="UP000191691">
    <property type="component" value="Unassembled WGS sequence"/>
</dbReference>